<dbReference type="PANTHER" id="PTHR44843">
    <property type="entry name" value="METHYLTRANSFERASE"/>
    <property type="match status" value="1"/>
</dbReference>
<sequence>MNRRVWVFVRWTLRHDYGGCRGGTKKYLISDGYLSRQLKVLCLETPTGPYVFSLKETGIHNSIGISKKSSKPLAISGQGYKQPFGDETFDFIFFGGGMMEKSMKLGDFVAEIPSTLKPKGWVG</sequence>
<dbReference type="GO" id="GO:0032259">
    <property type="term" value="P:methylation"/>
    <property type="evidence" value="ECO:0007669"/>
    <property type="project" value="UniProtKB-KW"/>
</dbReference>
<evidence type="ECO:0000313" key="2">
    <source>
        <dbReference type="Proteomes" id="UP001604277"/>
    </source>
</evidence>
<dbReference type="GO" id="GO:0008168">
    <property type="term" value="F:methyltransferase activity"/>
    <property type="evidence" value="ECO:0007669"/>
    <property type="project" value="UniProtKB-KW"/>
</dbReference>
<organism evidence="1 2">
    <name type="scientific">Forsythia ovata</name>
    <dbReference type="NCBI Taxonomy" id="205694"/>
    <lineage>
        <taxon>Eukaryota</taxon>
        <taxon>Viridiplantae</taxon>
        <taxon>Streptophyta</taxon>
        <taxon>Embryophyta</taxon>
        <taxon>Tracheophyta</taxon>
        <taxon>Spermatophyta</taxon>
        <taxon>Magnoliopsida</taxon>
        <taxon>eudicotyledons</taxon>
        <taxon>Gunneridae</taxon>
        <taxon>Pentapetalae</taxon>
        <taxon>asterids</taxon>
        <taxon>lamiids</taxon>
        <taxon>Lamiales</taxon>
        <taxon>Oleaceae</taxon>
        <taxon>Forsythieae</taxon>
        <taxon>Forsythia</taxon>
    </lineage>
</organism>
<reference evidence="2" key="1">
    <citation type="submission" date="2024-07" db="EMBL/GenBank/DDBJ databases">
        <title>Two chromosome-level genome assemblies of Korean endemic species Abeliophyllum distichum and Forsythia ovata (Oleaceae).</title>
        <authorList>
            <person name="Jang H."/>
        </authorList>
    </citation>
    <scope>NUCLEOTIDE SEQUENCE [LARGE SCALE GENOMIC DNA]</scope>
</reference>
<proteinExistence type="predicted"/>
<dbReference type="AlphaFoldDB" id="A0ABD1VMC2"/>
<protein>
    <submittedName>
        <fullName evidence="1">Methyltransferase</fullName>
    </submittedName>
</protein>
<dbReference type="PANTHER" id="PTHR44843:SF14">
    <property type="entry name" value="METHYLTRANSFERASE TYPE 11 DOMAIN-CONTAINING PROTEIN"/>
    <property type="match status" value="1"/>
</dbReference>
<name>A0ABD1VMC2_9LAMI</name>
<keyword evidence="1" id="KW-0808">Transferase</keyword>
<accession>A0ABD1VMC2</accession>
<evidence type="ECO:0000313" key="1">
    <source>
        <dbReference type="EMBL" id="KAL2538453.1"/>
    </source>
</evidence>
<keyword evidence="2" id="KW-1185">Reference proteome</keyword>
<comment type="caution">
    <text evidence="1">The sequence shown here is derived from an EMBL/GenBank/DDBJ whole genome shotgun (WGS) entry which is preliminary data.</text>
</comment>
<dbReference type="Proteomes" id="UP001604277">
    <property type="component" value="Unassembled WGS sequence"/>
</dbReference>
<gene>
    <name evidence="1" type="ORF">Fot_19844</name>
</gene>
<dbReference type="EMBL" id="JBFOLJ010000005">
    <property type="protein sequence ID" value="KAL2538453.1"/>
    <property type="molecule type" value="Genomic_DNA"/>
</dbReference>
<keyword evidence="1" id="KW-0489">Methyltransferase</keyword>